<sequence>MNNYFIEGDENSSSSEGGLVLNVSSNVTPPVLEEINGRMRKISTIYRPILEEQDRDKTMRSKDLNGQDMLSMLNEGRREQMEQDQGKQPTGPLFIADFYGSDDEFSTNRTVRSPTIVSRPSLKTKISAERSTIDASTSTNVSPVNQEAPITVTSKISFIDDRTSEMPTGPSSALCNGSRAFSTSALDVTAPPLTVDEIADSWAFFAGITGVISALASTPPALSSSRLFDRQYSAVDSSVCSQPHSSFDVLAPSISTPHLERGAMMMNAGVAPRGYPYHHNRPNFYH</sequence>
<dbReference type="Proteomes" id="UP000887565">
    <property type="component" value="Unplaced"/>
</dbReference>
<reference evidence="2" key="1">
    <citation type="submission" date="2022-11" db="UniProtKB">
        <authorList>
            <consortium name="WormBaseParasite"/>
        </authorList>
    </citation>
    <scope>IDENTIFICATION</scope>
</reference>
<name>A0A915L6H8_ROMCU</name>
<keyword evidence="1" id="KW-1185">Reference proteome</keyword>
<proteinExistence type="predicted"/>
<dbReference type="AlphaFoldDB" id="A0A915L6H8"/>
<evidence type="ECO:0000313" key="1">
    <source>
        <dbReference type="Proteomes" id="UP000887565"/>
    </source>
</evidence>
<dbReference type="WBParaSite" id="nRc.2.0.1.t46387-RA">
    <property type="protein sequence ID" value="nRc.2.0.1.t46387-RA"/>
    <property type="gene ID" value="nRc.2.0.1.g46387"/>
</dbReference>
<evidence type="ECO:0000313" key="2">
    <source>
        <dbReference type="WBParaSite" id="nRc.2.0.1.t46387-RA"/>
    </source>
</evidence>
<protein>
    <submittedName>
        <fullName evidence="2">Uncharacterized protein</fullName>
    </submittedName>
</protein>
<accession>A0A915L6H8</accession>
<organism evidence="1 2">
    <name type="scientific">Romanomermis culicivorax</name>
    <name type="common">Nematode worm</name>
    <dbReference type="NCBI Taxonomy" id="13658"/>
    <lineage>
        <taxon>Eukaryota</taxon>
        <taxon>Metazoa</taxon>
        <taxon>Ecdysozoa</taxon>
        <taxon>Nematoda</taxon>
        <taxon>Enoplea</taxon>
        <taxon>Dorylaimia</taxon>
        <taxon>Mermithida</taxon>
        <taxon>Mermithoidea</taxon>
        <taxon>Mermithidae</taxon>
        <taxon>Romanomermis</taxon>
    </lineage>
</organism>